<evidence type="ECO:0000256" key="5">
    <source>
        <dbReference type="ARBA" id="ARBA00047846"/>
    </source>
</evidence>
<dbReference type="PANTHER" id="PTHR12835:SF5">
    <property type="entry name" value="BIOTIN--PROTEIN LIGASE"/>
    <property type="match status" value="1"/>
</dbReference>
<evidence type="ECO:0000256" key="4">
    <source>
        <dbReference type="ARBA" id="ARBA00023267"/>
    </source>
</evidence>
<dbReference type="HAMAP" id="MF_00978">
    <property type="entry name" value="Bifunct_BirA"/>
    <property type="match status" value="1"/>
</dbReference>
<comment type="caution">
    <text evidence="8">The sequence shown here is derived from an EMBL/GenBank/DDBJ whole genome shotgun (WGS) entry which is preliminary data.</text>
</comment>
<dbReference type="GO" id="GO:0003677">
    <property type="term" value="F:DNA binding"/>
    <property type="evidence" value="ECO:0007669"/>
    <property type="project" value="UniProtKB-UniRule"/>
</dbReference>
<keyword evidence="9" id="KW-1185">Reference proteome</keyword>
<dbReference type="InterPro" id="IPR008988">
    <property type="entry name" value="Transcriptional_repressor_C"/>
</dbReference>
<feature type="domain" description="BPL/LPL catalytic" evidence="7">
    <location>
        <begin position="75"/>
        <end position="258"/>
    </location>
</feature>
<name>A0A2G1UG79_9GAMM</name>
<dbReference type="Gene3D" id="3.30.930.10">
    <property type="entry name" value="Bira Bifunctional Protein, Domain 2"/>
    <property type="match status" value="1"/>
</dbReference>
<protein>
    <recommendedName>
        <fullName evidence="6">Bifunctional ligase/repressor BirA</fullName>
    </recommendedName>
    <alternativeName>
        <fullName evidence="6">Biotin operon repressor</fullName>
    </alternativeName>
    <alternativeName>
        <fullName evidence="6">Biotin--[acetyl-CoA-carboxylase] ligase</fullName>
        <ecNumber evidence="6">6.3.4.15</ecNumber>
    </alternativeName>
    <alternativeName>
        <fullName evidence="6">Biotin--protein ligase</fullName>
    </alternativeName>
    <alternativeName>
        <fullName evidence="6">Biotin-[acetyl-CoA carboxylase] synthetase</fullName>
    </alternativeName>
</protein>
<evidence type="ECO:0000313" key="8">
    <source>
        <dbReference type="EMBL" id="PHQ13477.1"/>
    </source>
</evidence>
<dbReference type="GO" id="GO:0004077">
    <property type="term" value="F:biotin--[biotin carboxyl-carrier protein] ligase activity"/>
    <property type="evidence" value="ECO:0007669"/>
    <property type="project" value="UniProtKB-UniRule"/>
</dbReference>
<dbReference type="InterPro" id="IPR013196">
    <property type="entry name" value="HTH_11"/>
</dbReference>
<proteinExistence type="inferred from homology"/>
<accession>A0A2G1UG79</accession>
<evidence type="ECO:0000256" key="6">
    <source>
        <dbReference type="HAMAP-Rule" id="MF_00978"/>
    </source>
</evidence>
<feature type="binding site" evidence="6">
    <location>
        <position position="186"/>
    </location>
    <ligand>
        <name>biotin</name>
        <dbReference type="ChEBI" id="CHEBI:57586"/>
    </ligand>
</feature>
<dbReference type="GO" id="GO:0005737">
    <property type="term" value="C:cytoplasm"/>
    <property type="evidence" value="ECO:0007669"/>
    <property type="project" value="TreeGrafter"/>
</dbReference>
<comment type="similarity">
    <text evidence="6">Belongs to the biotin--protein ligase family.</text>
</comment>
<sequence length="323" mass="34929">MKANLVIGLLADGQVHSGESLANQLAVSRTAVWKQVRKAMEQGYRIETIRGKGYRMLTRVDLLSRNAVLERLDSNLRQRVDLSVLDEVDSTNAEVIRRQAEISPGTIPVCIADCQTAGRGRRGRPWRSPRGENIYISFGLTFPGGFAMLDGLSLVFGVAIAEALEVAGAQDIGLKWPNDLYCSGRKLGGILVELQGELEEGVVRVIVGVGLNVHMTAAPDVDQPWTSLARELEGQDWQRNVLASALVTSVVAAADEFSASGFSPFRERWQGRDIFSGRQLAAKQGEVAGTGRGIDDQGNYLIESTDGVEAVRAGEISLRVAAP</sequence>
<comment type="catalytic activity">
    <reaction evidence="5 6">
        <text>biotin + L-lysyl-[protein] + ATP = N(6)-biotinyl-L-lysyl-[protein] + AMP + diphosphate + H(+)</text>
        <dbReference type="Rhea" id="RHEA:11756"/>
        <dbReference type="Rhea" id="RHEA-COMP:9752"/>
        <dbReference type="Rhea" id="RHEA-COMP:10505"/>
        <dbReference type="ChEBI" id="CHEBI:15378"/>
        <dbReference type="ChEBI" id="CHEBI:29969"/>
        <dbReference type="ChEBI" id="CHEBI:30616"/>
        <dbReference type="ChEBI" id="CHEBI:33019"/>
        <dbReference type="ChEBI" id="CHEBI:57586"/>
        <dbReference type="ChEBI" id="CHEBI:83144"/>
        <dbReference type="ChEBI" id="CHEBI:456215"/>
        <dbReference type="EC" id="6.3.4.15"/>
    </reaction>
</comment>
<keyword evidence="6" id="KW-0238">DNA-binding</keyword>
<evidence type="ECO:0000259" key="7">
    <source>
        <dbReference type="PROSITE" id="PS51733"/>
    </source>
</evidence>
<keyword evidence="1 6" id="KW-0436">Ligase</keyword>
<dbReference type="Pfam" id="PF08279">
    <property type="entry name" value="HTH_11"/>
    <property type="match status" value="1"/>
</dbReference>
<dbReference type="InterPro" id="IPR030855">
    <property type="entry name" value="Bifunct_BirA"/>
</dbReference>
<dbReference type="SUPFAM" id="SSF46785">
    <property type="entry name" value="Winged helix' DNA-binding domain"/>
    <property type="match status" value="1"/>
</dbReference>
<dbReference type="RefSeq" id="WP_099616109.1">
    <property type="nucleotide sequence ID" value="NZ_KZ319386.1"/>
</dbReference>
<evidence type="ECO:0000313" key="9">
    <source>
        <dbReference type="Proteomes" id="UP000231409"/>
    </source>
</evidence>
<dbReference type="SUPFAM" id="SSF55681">
    <property type="entry name" value="Class II aaRS and biotin synthetases"/>
    <property type="match status" value="1"/>
</dbReference>
<dbReference type="EMBL" id="NTFH01000027">
    <property type="protein sequence ID" value="PHQ13477.1"/>
    <property type="molecule type" value="Genomic_DNA"/>
</dbReference>
<dbReference type="Gene3D" id="2.30.30.100">
    <property type="match status" value="1"/>
</dbReference>
<dbReference type="PROSITE" id="PS51733">
    <property type="entry name" value="BPL_LPL_CATALYTIC"/>
    <property type="match status" value="1"/>
</dbReference>
<comment type="function">
    <text evidence="6">Acts both as a biotin--[acetyl-CoA-carboxylase] ligase and a biotin-operon repressor. In the presence of ATP, BirA activates biotin to form the BirA-biotinyl-5'-adenylate (BirA-bio-5'-AMP or holoBirA) complex. HoloBirA can either transfer the biotinyl moiety to the biotin carboxyl carrier protein (BCCP) subunit of acetyl-CoA carboxylase, or bind to the biotin operator site and inhibit transcription of the operon.</text>
</comment>
<dbReference type="InterPro" id="IPR045864">
    <property type="entry name" value="aa-tRNA-synth_II/BPL/LPL"/>
</dbReference>
<keyword evidence="4 6" id="KW-0092">Biotin</keyword>
<feature type="DNA-binding region" description="H-T-H motif" evidence="6">
    <location>
        <begin position="18"/>
        <end position="37"/>
    </location>
</feature>
<keyword evidence="3 6" id="KW-0067">ATP-binding</keyword>
<dbReference type="InterPro" id="IPR004408">
    <property type="entry name" value="Biotin_CoA_COase_ligase"/>
</dbReference>
<dbReference type="InterPro" id="IPR003142">
    <property type="entry name" value="BPL_C"/>
</dbReference>
<dbReference type="InterPro" id="IPR004143">
    <property type="entry name" value="BPL_LPL_catalytic"/>
</dbReference>
<gene>
    <name evidence="6" type="primary">birA</name>
    <name evidence="8" type="ORF">CLH61_18175</name>
</gene>
<reference evidence="8 9" key="1">
    <citation type="submission" date="2017-09" db="EMBL/GenBank/DDBJ databases">
        <title>The draft genome sequences of Marinobacter sp. PWS21.</title>
        <authorList>
            <person name="Cao J."/>
        </authorList>
    </citation>
    <scope>NUCLEOTIDE SEQUENCE [LARGE SCALE GENOMIC DNA]</scope>
    <source>
        <strain evidence="8 9">PWS21</strain>
    </source>
</reference>
<dbReference type="InterPro" id="IPR036390">
    <property type="entry name" value="WH_DNA-bd_sf"/>
</dbReference>
<keyword evidence="6" id="KW-0805">Transcription regulation</keyword>
<keyword evidence="6" id="KW-0678">Repressor</keyword>
<dbReference type="PANTHER" id="PTHR12835">
    <property type="entry name" value="BIOTIN PROTEIN LIGASE"/>
    <property type="match status" value="1"/>
</dbReference>
<evidence type="ECO:0000256" key="3">
    <source>
        <dbReference type="ARBA" id="ARBA00022840"/>
    </source>
</evidence>
<dbReference type="AlphaFoldDB" id="A0A2G1UG79"/>
<dbReference type="Pfam" id="PF03099">
    <property type="entry name" value="BPL_LplA_LipB"/>
    <property type="match status" value="1"/>
</dbReference>
<evidence type="ECO:0000256" key="2">
    <source>
        <dbReference type="ARBA" id="ARBA00022741"/>
    </source>
</evidence>
<evidence type="ECO:0000256" key="1">
    <source>
        <dbReference type="ARBA" id="ARBA00022598"/>
    </source>
</evidence>
<dbReference type="InterPro" id="IPR036388">
    <property type="entry name" value="WH-like_DNA-bd_sf"/>
</dbReference>
<keyword evidence="6" id="KW-0804">Transcription</keyword>
<dbReference type="Proteomes" id="UP000231409">
    <property type="component" value="Unassembled WGS sequence"/>
</dbReference>
<keyword evidence="2 6" id="KW-0547">Nucleotide-binding</keyword>
<dbReference type="Gene3D" id="1.10.10.10">
    <property type="entry name" value="Winged helix-like DNA-binding domain superfamily/Winged helix DNA-binding domain"/>
    <property type="match status" value="1"/>
</dbReference>
<dbReference type="NCBIfam" id="TIGR00121">
    <property type="entry name" value="birA_ligase"/>
    <property type="match status" value="1"/>
</dbReference>
<dbReference type="GO" id="GO:0005524">
    <property type="term" value="F:ATP binding"/>
    <property type="evidence" value="ECO:0007669"/>
    <property type="project" value="UniProtKB-UniRule"/>
</dbReference>
<dbReference type="Pfam" id="PF02237">
    <property type="entry name" value="BPL_C"/>
    <property type="match status" value="1"/>
</dbReference>
<organism evidence="8 9">
    <name type="scientific">Marinobacter profundi</name>
    <dbReference type="NCBI Taxonomy" id="2666256"/>
    <lineage>
        <taxon>Bacteria</taxon>
        <taxon>Pseudomonadati</taxon>
        <taxon>Pseudomonadota</taxon>
        <taxon>Gammaproteobacteria</taxon>
        <taxon>Pseudomonadales</taxon>
        <taxon>Marinobacteraceae</taxon>
        <taxon>Marinobacter</taxon>
    </lineage>
</organism>
<dbReference type="GO" id="GO:0006355">
    <property type="term" value="P:regulation of DNA-templated transcription"/>
    <property type="evidence" value="ECO:0007669"/>
    <property type="project" value="UniProtKB-UniRule"/>
</dbReference>
<feature type="binding site" evidence="6">
    <location>
        <begin position="90"/>
        <end position="92"/>
    </location>
    <ligand>
        <name>biotin</name>
        <dbReference type="ChEBI" id="CHEBI:57586"/>
    </ligand>
</feature>
<dbReference type="CDD" id="cd16442">
    <property type="entry name" value="BPL"/>
    <property type="match status" value="1"/>
</dbReference>
<dbReference type="SUPFAM" id="SSF50037">
    <property type="entry name" value="C-terminal domain of transcriptional repressors"/>
    <property type="match status" value="1"/>
</dbReference>
<dbReference type="EC" id="6.3.4.15" evidence="6"/>
<feature type="binding site" evidence="6">
    <location>
        <position position="115"/>
    </location>
    <ligand>
        <name>biotin</name>
        <dbReference type="ChEBI" id="CHEBI:57586"/>
    </ligand>
</feature>
<feature type="binding site" evidence="6">
    <location>
        <begin position="119"/>
        <end position="121"/>
    </location>
    <ligand>
        <name>biotin</name>
        <dbReference type="ChEBI" id="CHEBI:57586"/>
    </ligand>
</feature>